<evidence type="ECO:0000256" key="1">
    <source>
        <dbReference type="SAM" id="Phobius"/>
    </source>
</evidence>
<keyword evidence="1" id="KW-1133">Transmembrane helix</keyword>
<name>A0AAT9LEA5_9FIRM</name>
<dbReference type="EMBL" id="CP062796">
    <property type="protein sequence ID" value="QUL99346.1"/>
    <property type="molecule type" value="Genomic_DNA"/>
</dbReference>
<reference evidence="2" key="1">
    <citation type="submission" date="2020-10" db="EMBL/GenBank/DDBJ databases">
        <authorList>
            <person name="Kadnikov V."/>
            <person name="Beletsky A.V."/>
            <person name="Mardanov A.V."/>
            <person name="Karnachuk O.V."/>
            <person name="Ravin N.V."/>
        </authorList>
    </citation>
    <scope>NUCLEOTIDE SEQUENCE</scope>
    <source>
        <strain evidence="2">Bu02</strain>
    </source>
</reference>
<proteinExistence type="predicted"/>
<dbReference type="KEGG" id="fcz:IMF26_04640"/>
<accession>A0AAT9LEA5</accession>
<protein>
    <submittedName>
        <fullName evidence="2">Uncharacterized protein</fullName>
    </submittedName>
</protein>
<keyword evidence="1" id="KW-0812">Transmembrane</keyword>
<sequence length="58" mass="6309">MSKVEKAIREIAFALMVAAVTAAVVKITLSRAAVPLFYVGVPIACVLFLATRNIRIYK</sequence>
<keyword evidence="1" id="KW-0472">Membrane</keyword>
<gene>
    <name evidence="2" type="ORF">IMF26_04640</name>
</gene>
<feature type="transmembrane region" description="Helical" evidence="1">
    <location>
        <begin position="35"/>
        <end position="54"/>
    </location>
</feature>
<evidence type="ECO:0000313" key="2">
    <source>
        <dbReference type="EMBL" id="QUL99346.1"/>
    </source>
</evidence>
<reference evidence="2" key="2">
    <citation type="journal article" date="2023" name="Biology">
        <title>Prokaryotic Life Associated with Coal-Fire Gas Vents Revealed by Metagenomics.</title>
        <authorList>
            <person name="Kadnikov V.V."/>
            <person name="Mardanov A.V."/>
            <person name="Beletsky A.V."/>
            <person name="Karnachuk O.V."/>
            <person name="Ravin N.V."/>
        </authorList>
    </citation>
    <scope>NUCLEOTIDE SEQUENCE</scope>
    <source>
        <strain evidence="2">Bu02</strain>
    </source>
</reference>
<organism evidence="2">
    <name type="scientific">Candidatus Fermentithermobacillus carboniphilus</name>
    <dbReference type="NCBI Taxonomy" id="3085328"/>
    <lineage>
        <taxon>Bacteria</taxon>
        <taxon>Bacillati</taxon>
        <taxon>Bacillota</taxon>
        <taxon>Candidatus Fermentithermobacillia</taxon>
        <taxon>Candidatus Fermentithermobacillales</taxon>
        <taxon>Candidatus Fermentithermobacillaceae</taxon>
        <taxon>Candidatus Fermentithermobacillus</taxon>
    </lineage>
</organism>
<dbReference type="AlphaFoldDB" id="A0AAT9LEA5"/>
<feature type="transmembrane region" description="Helical" evidence="1">
    <location>
        <begin position="12"/>
        <end position="29"/>
    </location>
</feature>